<sequence length="59" mass="6696">MKKLLLTSAVTLLTATTFATATQVSAKQTDSFKVRYEKWKKEQADKRNAEKTSRQAFAQ</sequence>
<proteinExistence type="predicted"/>
<reference evidence="3 4" key="1">
    <citation type="journal article" date="2014" name="Int. J. Syst. Evol. Microbiol.">
        <title>Phylogenomics and the dynamic genome evolution of the genus Streptococcus.</title>
        <authorList>
            <consortium name="The Broad Institute Genome Sequencing Platform"/>
            <person name="Richards V.P."/>
            <person name="Palmer S.R."/>
            <person name="Pavinski Bitar P.D."/>
            <person name="Qin X."/>
            <person name="Weinstock G.M."/>
            <person name="Highlander S.K."/>
            <person name="Town C.D."/>
            <person name="Burne R.A."/>
            <person name="Stanhope M.J."/>
        </authorList>
    </citation>
    <scope>NUCLEOTIDE SEQUENCE [LARGE SCALE GENOMIC DNA]</scope>
    <source>
        <strain evidence="3 4">2285-97</strain>
    </source>
</reference>
<keyword evidence="2" id="KW-0732">Signal</keyword>
<comment type="caution">
    <text evidence="3">The sequence shown here is derived from an EMBL/GenBank/DDBJ whole genome shotgun (WGS) entry which is preliminary data.</text>
</comment>
<feature type="compositionally biased region" description="Basic and acidic residues" evidence="1">
    <location>
        <begin position="40"/>
        <end position="53"/>
    </location>
</feature>
<protein>
    <submittedName>
        <fullName evidence="3">Uncharacterized protein</fullName>
    </submittedName>
</protein>
<keyword evidence="4" id="KW-1185">Reference proteome</keyword>
<dbReference type="STRING" id="764291.STRUR_0442"/>
<evidence type="ECO:0000256" key="1">
    <source>
        <dbReference type="SAM" id="MobiDB-lite"/>
    </source>
</evidence>
<dbReference type="Proteomes" id="UP000005388">
    <property type="component" value="Unassembled WGS sequence"/>
</dbReference>
<feature type="region of interest" description="Disordered" evidence="1">
    <location>
        <begin position="40"/>
        <end position="59"/>
    </location>
</feature>
<organism evidence="3 4">
    <name type="scientific">Streptococcus urinalis 2285-97</name>
    <dbReference type="NCBI Taxonomy" id="764291"/>
    <lineage>
        <taxon>Bacteria</taxon>
        <taxon>Bacillati</taxon>
        <taxon>Bacillota</taxon>
        <taxon>Bacilli</taxon>
        <taxon>Lactobacillales</taxon>
        <taxon>Streptococcaceae</taxon>
        <taxon>Streptococcus</taxon>
    </lineage>
</organism>
<evidence type="ECO:0000313" key="4">
    <source>
        <dbReference type="Proteomes" id="UP000005388"/>
    </source>
</evidence>
<evidence type="ECO:0000256" key="2">
    <source>
        <dbReference type="SAM" id="SignalP"/>
    </source>
</evidence>
<feature type="signal peptide" evidence="2">
    <location>
        <begin position="1"/>
        <end position="21"/>
    </location>
</feature>
<name>G5KCC7_9STRE</name>
<dbReference type="EMBL" id="AEUZ02000001">
    <property type="protein sequence ID" value="EHJ57759.1"/>
    <property type="molecule type" value="Genomic_DNA"/>
</dbReference>
<dbReference type="AlphaFoldDB" id="G5KCC7"/>
<feature type="chain" id="PRO_5038893565" evidence="2">
    <location>
        <begin position="22"/>
        <end position="59"/>
    </location>
</feature>
<evidence type="ECO:0000313" key="3">
    <source>
        <dbReference type="EMBL" id="EHJ57759.1"/>
    </source>
</evidence>
<gene>
    <name evidence="3" type="ORF">STRUR_0442</name>
</gene>
<dbReference type="RefSeq" id="WP_006740453.1">
    <property type="nucleotide sequence ID" value="NZ_AEUZ02000001.1"/>
</dbReference>
<accession>G5KCC7</accession>